<dbReference type="Proteomes" id="UP000006882">
    <property type="component" value="Chromosome G8"/>
</dbReference>
<name>A0A251MWT7_PRUPE</name>
<dbReference type="AlphaFoldDB" id="A0A251MWT7"/>
<dbReference type="Gramene" id="ONH91533">
    <property type="protein sequence ID" value="ONH91533"/>
    <property type="gene ID" value="PRUPE_8G121800"/>
</dbReference>
<feature type="region of interest" description="Disordered" evidence="1">
    <location>
        <begin position="53"/>
        <end position="72"/>
    </location>
</feature>
<dbReference type="EMBL" id="CM007658">
    <property type="protein sequence ID" value="ONH91533.1"/>
    <property type="molecule type" value="Genomic_DNA"/>
</dbReference>
<evidence type="ECO:0000313" key="3">
    <source>
        <dbReference type="Proteomes" id="UP000006882"/>
    </source>
</evidence>
<organism evidence="2 3">
    <name type="scientific">Prunus persica</name>
    <name type="common">Peach</name>
    <name type="synonym">Amygdalus persica</name>
    <dbReference type="NCBI Taxonomy" id="3760"/>
    <lineage>
        <taxon>Eukaryota</taxon>
        <taxon>Viridiplantae</taxon>
        <taxon>Streptophyta</taxon>
        <taxon>Embryophyta</taxon>
        <taxon>Tracheophyta</taxon>
        <taxon>Spermatophyta</taxon>
        <taxon>Magnoliopsida</taxon>
        <taxon>eudicotyledons</taxon>
        <taxon>Gunneridae</taxon>
        <taxon>Pentapetalae</taxon>
        <taxon>rosids</taxon>
        <taxon>fabids</taxon>
        <taxon>Rosales</taxon>
        <taxon>Rosaceae</taxon>
        <taxon>Amygdaloideae</taxon>
        <taxon>Amygdaleae</taxon>
        <taxon>Prunus</taxon>
    </lineage>
</organism>
<reference evidence="2 3" key="1">
    <citation type="journal article" date="2013" name="Nat. Genet.">
        <title>The high-quality draft genome of peach (Prunus persica) identifies unique patterns of genetic diversity, domestication and genome evolution.</title>
        <authorList>
            <consortium name="International Peach Genome Initiative"/>
            <person name="Verde I."/>
            <person name="Abbott A.G."/>
            <person name="Scalabrin S."/>
            <person name="Jung S."/>
            <person name="Shu S."/>
            <person name="Marroni F."/>
            <person name="Zhebentyayeva T."/>
            <person name="Dettori M.T."/>
            <person name="Grimwood J."/>
            <person name="Cattonaro F."/>
            <person name="Zuccolo A."/>
            <person name="Rossini L."/>
            <person name="Jenkins J."/>
            <person name="Vendramin E."/>
            <person name="Meisel L.A."/>
            <person name="Decroocq V."/>
            <person name="Sosinski B."/>
            <person name="Prochnik S."/>
            <person name="Mitros T."/>
            <person name="Policriti A."/>
            <person name="Cipriani G."/>
            <person name="Dondini L."/>
            <person name="Ficklin S."/>
            <person name="Goodstein D.M."/>
            <person name="Xuan P."/>
            <person name="Del Fabbro C."/>
            <person name="Aramini V."/>
            <person name="Copetti D."/>
            <person name="Gonzalez S."/>
            <person name="Horner D.S."/>
            <person name="Falchi R."/>
            <person name="Lucas S."/>
            <person name="Mica E."/>
            <person name="Maldonado J."/>
            <person name="Lazzari B."/>
            <person name="Bielenberg D."/>
            <person name="Pirona R."/>
            <person name="Miculan M."/>
            <person name="Barakat A."/>
            <person name="Testolin R."/>
            <person name="Stella A."/>
            <person name="Tartarini S."/>
            <person name="Tonutti P."/>
            <person name="Arus P."/>
            <person name="Orellana A."/>
            <person name="Wells C."/>
            <person name="Main D."/>
            <person name="Vizzotto G."/>
            <person name="Silva H."/>
            <person name="Salamini F."/>
            <person name="Schmutz J."/>
            <person name="Morgante M."/>
            <person name="Rokhsar D.S."/>
        </authorList>
    </citation>
    <scope>NUCLEOTIDE SEQUENCE [LARGE SCALE GENOMIC DNA]</scope>
    <source>
        <strain evidence="3">cv. Nemared</strain>
    </source>
</reference>
<gene>
    <name evidence="2" type="ORF">PRUPE_8G121800</name>
</gene>
<keyword evidence="3" id="KW-1185">Reference proteome</keyword>
<accession>A0A251MWT7</accession>
<sequence length="72" mass="7420">MDIGDEGPEAVGLAVAFEVESEAGETLLGEENWGGLEGPADVVAVAVDHEDEATWRGEKGQPLPGEELEASG</sequence>
<evidence type="ECO:0000256" key="1">
    <source>
        <dbReference type="SAM" id="MobiDB-lite"/>
    </source>
</evidence>
<evidence type="ECO:0000313" key="2">
    <source>
        <dbReference type="EMBL" id="ONH91533.1"/>
    </source>
</evidence>
<proteinExistence type="predicted"/>
<protein>
    <submittedName>
        <fullName evidence="2">Uncharacterized protein</fullName>
    </submittedName>
</protein>